<reference evidence="9 10" key="1">
    <citation type="submission" date="2020-08" db="EMBL/GenBank/DDBJ databases">
        <title>Genomic Encyclopedia of Type Strains, Phase IV (KMG-IV): sequencing the most valuable type-strain genomes for metagenomic binning, comparative biology and taxonomic classification.</title>
        <authorList>
            <person name="Goeker M."/>
        </authorList>
    </citation>
    <scope>NUCLEOTIDE SEQUENCE [LARGE SCALE GENOMIC DNA]</scope>
    <source>
        <strain evidence="9 10">DSM 2461</strain>
    </source>
</reference>
<sequence>MKVEDISRHFSMDGGRLTVSGLDAVSLAEEIGTPLFLYDGETIKERYSYLRENLPAEVDIFYAMKANPNIAVVKQLVNLGAGVEVASEGELYACRKIGADPKSIVFAGPSKTDGDIAMAVEMGIYAINAESVGEIKRINRVAASLGKVMDVELRINPEFEVDGAAVNMGGGSKKFGIDSESVDAAIEEVSSLSNIRLQGIHIFAGTGIQNSRGFLSNLENCFRLAGEINEKHFKVLSIDFGGGIGIPYSDRDSGLSIEGISSKITELIDKYPFIRENGTRLIAEPGRYLVGQCGIYITEVIDRKSSRGKEYLLADGGAQHLLRPALIGTAHPTFNISREQKNFRQFDVGGSLCTSIDFLGKDLALPSESQTGDLLGVFCSGAYGYTESMPLFLSHDVAPEVLVLGGKAHVVRPRIEIRKLIDDMTIPGELL</sequence>
<name>A0A841RCI6_9SPIO</name>
<keyword evidence="7" id="KW-0457">Lysine biosynthesis</keyword>
<dbReference type="InterPro" id="IPR000183">
    <property type="entry name" value="Orn/DAP/Arg_de-COase"/>
</dbReference>
<dbReference type="SUPFAM" id="SSF51419">
    <property type="entry name" value="PLP-binding barrel"/>
    <property type="match status" value="1"/>
</dbReference>
<evidence type="ECO:0000313" key="9">
    <source>
        <dbReference type="EMBL" id="MBB6480112.1"/>
    </source>
</evidence>
<comment type="cofactor">
    <cofactor evidence="1 6 7">
        <name>pyridoxal 5'-phosphate</name>
        <dbReference type="ChEBI" id="CHEBI:597326"/>
    </cofactor>
</comment>
<evidence type="ECO:0000256" key="6">
    <source>
        <dbReference type="PIRSR" id="PIRSR600183-50"/>
    </source>
</evidence>
<keyword evidence="10" id="KW-1185">Reference proteome</keyword>
<dbReference type="UniPathway" id="UPA00034">
    <property type="reaction ID" value="UER00027"/>
</dbReference>
<dbReference type="InterPro" id="IPR022653">
    <property type="entry name" value="De-COase2_pyr-phos_BS"/>
</dbReference>
<organism evidence="9 10">
    <name type="scientific">Spirochaeta isovalerica</name>
    <dbReference type="NCBI Taxonomy" id="150"/>
    <lineage>
        <taxon>Bacteria</taxon>
        <taxon>Pseudomonadati</taxon>
        <taxon>Spirochaetota</taxon>
        <taxon>Spirochaetia</taxon>
        <taxon>Spirochaetales</taxon>
        <taxon>Spirochaetaceae</taxon>
        <taxon>Spirochaeta</taxon>
    </lineage>
</organism>
<dbReference type="Pfam" id="PF02784">
    <property type="entry name" value="Orn_Arg_deC_N"/>
    <property type="match status" value="1"/>
</dbReference>
<evidence type="ECO:0000256" key="7">
    <source>
        <dbReference type="RuleBase" id="RU003738"/>
    </source>
</evidence>
<dbReference type="EMBL" id="JACHGJ010000002">
    <property type="protein sequence ID" value="MBB6480112.1"/>
    <property type="molecule type" value="Genomic_DNA"/>
</dbReference>
<dbReference type="PANTHER" id="PTHR43727">
    <property type="entry name" value="DIAMINOPIMELATE DECARBOXYLASE"/>
    <property type="match status" value="1"/>
</dbReference>
<evidence type="ECO:0000256" key="5">
    <source>
        <dbReference type="NCBIfam" id="TIGR01048"/>
    </source>
</evidence>
<feature type="domain" description="Orn/DAP/Arg decarboxylase 2 N-terminal" evidence="8">
    <location>
        <begin position="42"/>
        <end position="290"/>
    </location>
</feature>
<dbReference type="AlphaFoldDB" id="A0A841RCI6"/>
<dbReference type="NCBIfam" id="TIGR01048">
    <property type="entry name" value="lysA"/>
    <property type="match status" value="1"/>
</dbReference>
<dbReference type="EC" id="4.1.1.20" evidence="5 7"/>
<comment type="catalytic activity">
    <reaction evidence="7">
        <text>meso-2,6-diaminopimelate + H(+) = L-lysine + CO2</text>
        <dbReference type="Rhea" id="RHEA:15101"/>
        <dbReference type="ChEBI" id="CHEBI:15378"/>
        <dbReference type="ChEBI" id="CHEBI:16526"/>
        <dbReference type="ChEBI" id="CHEBI:32551"/>
        <dbReference type="ChEBI" id="CHEBI:57791"/>
        <dbReference type="EC" id="4.1.1.20"/>
    </reaction>
</comment>
<keyword evidence="2 7" id="KW-0210">Decarboxylase</keyword>
<gene>
    <name evidence="9" type="ORF">HNR50_001770</name>
</gene>
<dbReference type="FunFam" id="3.20.20.10:FF:000003">
    <property type="entry name" value="Diaminopimelate decarboxylase"/>
    <property type="match status" value="1"/>
</dbReference>
<dbReference type="Gene3D" id="3.20.20.10">
    <property type="entry name" value="Alanine racemase"/>
    <property type="match status" value="1"/>
</dbReference>
<feature type="modified residue" description="N6-(pyridoxal phosphate)lysine" evidence="6">
    <location>
        <position position="65"/>
    </location>
</feature>
<protein>
    <recommendedName>
        <fullName evidence="5 7">Diaminopimelate decarboxylase</fullName>
        <ecNumber evidence="5 7">4.1.1.20</ecNumber>
    </recommendedName>
</protein>
<evidence type="ECO:0000259" key="8">
    <source>
        <dbReference type="Pfam" id="PF02784"/>
    </source>
</evidence>
<dbReference type="InterPro" id="IPR029066">
    <property type="entry name" value="PLP-binding_barrel"/>
</dbReference>
<evidence type="ECO:0000256" key="4">
    <source>
        <dbReference type="ARBA" id="ARBA00023239"/>
    </source>
</evidence>
<dbReference type="SUPFAM" id="SSF50621">
    <property type="entry name" value="Alanine racemase C-terminal domain-like"/>
    <property type="match status" value="1"/>
</dbReference>
<dbReference type="PROSITE" id="PS00878">
    <property type="entry name" value="ODR_DC_2_1"/>
    <property type="match status" value="1"/>
</dbReference>
<keyword evidence="4 7" id="KW-0456">Lyase</keyword>
<comment type="caution">
    <text evidence="9">The sequence shown here is derived from an EMBL/GenBank/DDBJ whole genome shotgun (WGS) entry which is preliminary data.</text>
</comment>
<dbReference type="GO" id="GO:0009089">
    <property type="term" value="P:lysine biosynthetic process via diaminopimelate"/>
    <property type="evidence" value="ECO:0007669"/>
    <property type="project" value="UniProtKB-UniRule"/>
</dbReference>
<accession>A0A841RCI6</accession>
<keyword evidence="7" id="KW-0028">Amino-acid biosynthesis</keyword>
<dbReference type="InterPro" id="IPR009006">
    <property type="entry name" value="Ala_racemase/Decarboxylase_C"/>
</dbReference>
<dbReference type="RefSeq" id="WP_184745946.1">
    <property type="nucleotide sequence ID" value="NZ_JACHGJ010000002.1"/>
</dbReference>
<evidence type="ECO:0000256" key="2">
    <source>
        <dbReference type="ARBA" id="ARBA00022793"/>
    </source>
</evidence>
<evidence type="ECO:0000256" key="1">
    <source>
        <dbReference type="ARBA" id="ARBA00001933"/>
    </source>
</evidence>
<dbReference type="GO" id="GO:0008836">
    <property type="term" value="F:diaminopimelate decarboxylase activity"/>
    <property type="evidence" value="ECO:0007669"/>
    <property type="project" value="UniProtKB-UniRule"/>
</dbReference>
<keyword evidence="3 6" id="KW-0663">Pyridoxal phosphate</keyword>
<feature type="active site" description="Proton donor" evidence="6">
    <location>
        <position position="353"/>
    </location>
</feature>
<dbReference type="PANTHER" id="PTHR43727:SF2">
    <property type="entry name" value="GROUP IV DECARBOXYLASE"/>
    <property type="match status" value="1"/>
</dbReference>
<comment type="pathway">
    <text evidence="7">Amino-acid biosynthesis; L-lysine biosynthesis via DAP pathway; L-lysine from DL-2,6-diaminopimelate: step 1/1.</text>
</comment>
<evidence type="ECO:0000313" key="10">
    <source>
        <dbReference type="Proteomes" id="UP000587760"/>
    </source>
</evidence>
<dbReference type="Gene3D" id="2.40.37.10">
    <property type="entry name" value="Lyase, Ornithine Decarboxylase, Chain A, domain 1"/>
    <property type="match status" value="1"/>
</dbReference>
<dbReference type="PRINTS" id="PR01181">
    <property type="entry name" value="DAPDCRBXLASE"/>
</dbReference>
<evidence type="ECO:0000256" key="3">
    <source>
        <dbReference type="ARBA" id="ARBA00022898"/>
    </source>
</evidence>
<proteinExistence type="predicted"/>
<dbReference type="InterPro" id="IPR022644">
    <property type="entry name" value="De-COase2_N"/>
</dbReference>
<dbReference type="Proteomes" id="UP000587760">
    <property type="component" value="Unassembled WGS sequence"/>
</dbReference>
<dbReference type="InterPro" id="IPR002986">
    <property type="entry name" value="DAP_deCOOHase_LysA"/>
</dbReference>
<dbReference type="PRINTS" id="PR01179">
    <property type="entry name" value="ODADCRBXLASE"/>
</dbReference>